<feature type="signal peptide" evidence="1">
    <location>
        <begin position="1"/>
        <end position="23"/>
    </location>
</feature>
<organism evidence="2 3">
    <name type="scientific">Armillaria borealis</name>
    <dbReference type="NCBI Taxonomy" id="47425"/>
    <lineage>
        <taxon>Eukaryota</taxon>
        <taxon>Fungi</taxon>
        <taxon>Dikarya</taxon>
        <taxon>Basidiomycota</taxon>
        <taxon>Agaricomycotina</taxon>
        <taxon>Agaricomycetes</taxon>
        <taxon>Agaricomycetidae</taxon>
        <taxon>Agaricales</taxon>
        <taxon>Marasmiineae</taxon>
        <taxon>Physalacriaceae</taxon>
        <taxon>Armillaria</taxon>
    </lineage>
</organism>
<proteinExistence type="predicted"/>
<dbReference type="AlphaFoldDB" id="A0AA39IET0"/>
<evidence type="ECO:0000256" key="1">
    <source>
        <dbReference type="SAM" id="SignalP"/>
    </source>
</evidence>
<name>A0AA39IET0_9AGAR</name>
<accession>A0AA39IET0</accession>
<dbReference type="Proteomes" id="UP001175226">
    <property type="component" value="Unassembled WGS sequence"/>
</dbReference>
<sequence length="122" mass="14483">MMTFIALCIWVTLTFFTAEIAFSETYILKCRIALSTLLECGHDVLGIFARLFRGFYFDIPLPSSLSPWIDKHPELLSFKSYLDLPIPAHRKAITRLLMFSHILTVEVLRWRERYRKFVPRKW</sequence>
<reference evidence="2" key="1">
    <citation type="submission" date="2023-06" db="EMBL/GenBank/DDBJ databases">
        <authorList>
            <consortium name="Lawrence Berkeley National Laboratory"/>
            <person name="Ahrendt S."/>
            <person name="Sahu N."/>
            <person name="Indic B."/>
            <person name="Wong-Bajracharya J."/>
            <person name="Merenyi Z."/>
            <person name="Ke H.-M."/>
            <person name="Monk M."/>
            <person name="Kocsube S."/>
            <person name="Drula E."/>
            <person name="Lipzen A."/>
            <person name="Balint B."/>
            <person name="Henrissat B."/>
            <person name="Andreopoulos B."/>
            <person name="Martin F.M."/>
            <person name="Harder C.B."/>
            <person name="Rigling D."/>
            <person name="Ford K.L."/>
            <person name="Foster G.D."/>
            <person name="Pangilinan J."/>
            <person name="Papanicolaou A."/>
            <person name="Barry K."/>
            <person name="LaButti K."/>
            <person name="Viragh M."/>
            <person name="Koriabine M."/>
            <person name="Yan M."/>
            <person name="Riley R."/>
            <person name="Champramary S."/>
            <person name="Plett K.L."/>
            <person name="Tsai I.J."/>
            <person name="Slot J."/>
            <person name="Sipos G."/>
            <person name="Plett J."/>
            <person name="Nagy L.G."/>
            <person name="Grigoriev I.V."/>
        </authorList>
    </citation>
    <scope>NUCLEOTIDE SEQUENCE</scope>
    <source>
        <strain evidence="2">FPL87.14</strain>
    </source>
</reference>
<feature type="non-terminal residue" evidence="2">
    <location>
        <position position="122"/>
    </location>
</feature>
<dbReference type="EMBL" id="JAUEPT010000267">
    <property type="protein sequence ID" value="KAK0421904.1"/>
    <property type="molecule type" value="Genomic_DNA"/>
</dbReference>
<keyword evidence="3" id="KW-1185">Reference proteome</keyword>
<evidence type="ECO:0008006" key="4">
    <source>
        <dbReference type="Google" id="ProtNLM"/>
    </source>
</evidence>
<evidence type="ECO:0000313" key="2">
    <source>
        <dbReference type="EMBL" id="KAK0421904.1"/>
    </source>
</evidence>
<feature type="chain" id="PRO_5041406975" description="Secreted protein" evidence="1">
    <location>
        <begin position="24"/>
        <end position="122"/>
    </location>
</feature>
<protein>
    <recommendedName>
        <fullName evidence="4">Secreted protein</fullName>
    </recommendedName>
</protein>
<keyword evidence="1" id="KW-0732">Signal</keyword>
<comment type="caution">
    <text evidence="2">The sequence shown here is derived from an EMBL/GenBank/DDBJ whole genome shotgun (WGS) entry which is preliminary data.</text>
</comment>
<evidence type="ECO:0000313" key="3">
    <source>
        <dbReference type="Proteomes" id="UP001175226"/>
    </source>
</evidence>
<gene>
    <name evidence="2" type="ORF">EV421DRAFT_1867601</name>
</gene>